<organism evidence="2 3">
    <name type="scientific">Thermocatellispora tengchongensis</name>
    <dbReference type="NCBI Taxonomy" id="1073253"/>
    <lineage>
        <taxon>Bacteria</taxon>
        <taxon>Bacillati</taxon>
        <taxon>Actinomycetota</taxon>
        <taxon>Actinomycetes</taxon>
        <taxon>Streptosporangiales</taxon>
        <taxon>Streptosporangiaceae</taxon>
        <taxon>Thermocatellispora</taxon>
    </lineage>
</organism>
<dbReference type="Proteomes" id="UP000578449">
    <property type="component" value="Unassembled WGS sequence"/>
</dbReference>
<evidence type="ECO:0000256" key="1">
    <source>
        <dbReference type="SAM" id="MobiDB-lite"/>
    </source>
</evidence>
<dbReference type="EMBL" id="JACHGN010000002">
    <property type="protein sequence ID" value="MBB5131486.1"/>
    <property type="molecule type" value="Genomic_DNA"/>
</dbReference>
<keyword evidence="3" id="KW-1185">Reference proteome</keyword>
<sequence>MVFLPRELGHGLADAPGAPLVDAQEGESGAAPGHCRAAPGLAAPLR</sequence>
<accession>A0A840NZ60</accession>
<feature type="region of interest" description="Disordered" evidence="1">
    <location>
        <begin position="11"/>
        <end position="46"/>
    </location>
</feature>
<comment type="caution">
    <text evidence="2">The sequence shown here is derived from an EMBL/GenBank/DDBJ whole genome shotgun (WGS) entry which is preliminary data.</text>
</comment>
<evidence type="ECO:0000313" key="2">
    <source>
        <dbReference type="EMBL" id="MBB5131486.1"/>
    </source>
</evidence>
<dbReference type="RefSeq" id="WP_185048303.1">
    <property type="nucleotide sequence ID" value="NZ_BAABIX010000022.1"/>
</dbReference>
<dbReference type="AlphaFoldDB" id="A0A840NZ60"/>
<gene>
    <name evidence="2" type="ORF">HNP84_001192</name>
</gene>
<name>A0A840NZ60_9ACTN</name>
<evidence type="ECO:0000313" key="3">
    <source>
        <dbReference type="Proteomes" id="UP000578449"/>
    </source>
</evidence>
<reference evidence="2 3" key="1">
    <citation type="submission" date="2020-08" db="EMBL/GenBank/DDBJ databases">
        <title>Genomic Encyclopedia of Type Strains, Phase IV (KMG-IV): sequencing the most valuable type-strain genomes for metagenomic binning, comparative biology and taxonomic classification.</title>
        <authorList>
            <person name="Goeker M."/>
        </authorList>
    </citation>
    <scope>NUCLEOTIDE SEQUENCE [LARGE SCALE GENOMIC DNA]</scope>
    <source>
        <strain evidence="2 3">DSM 45615</strain>
    </source>
</reference>
<protein>
    <submittedName>
        <fullName evidence="2">Uncharacterized protein</fullName>
    </submittedName>
</protein>
<proteinExistence type="predicted"/>